<keyword evidence="1" id="KW-0732">Signal</keyword>
<dbReference type="RefSeq" id="WP_211596995.1">
    <property type="nucleotide sequence ID" value="NZ_JAGRQI010000001.1"/>
</dbReference>
<evidence type="ECO:0008006" key="4">
    <source>
        <dbReference type="Google" id="ProtNLM"/>
    </source>
</evidence>
<dbReference type="AlphaFoldDB" id="A0AAW8CM10"/>
<dbReference type="Proteomes" id="UP001230466">
    <property type="component" value="Unassembled WGS sequence"/>
</dbReference>
<proteinExistence type="predicted"/>
<evidence type="ECO:0000313" key="3">
    <source>
        <dbReference type="Proteomes" id="UP001230466"/>
    </source>
</evidence>
<reference evidence="2" key="1">
    <citation type="journal article" date="2023" name="Front. Microbiol.">
        <title>Phylogeography and host specificity of Pasteurellaceae pathogenic to sea-farmed fish in the north-east Atlantic.</title>
        <authorList>
            <person name="Gulla S."/>
            <person name="Colquhoun D.J."/>
            <person name="Olsen A.B."/>
            <person name="Spilsberg B."/>
            <person name="Lagesen K."/>
            <person name="Aakesson C.P."/>
            <person name="Strom S."/>
            <person name="Manji F."/>
            <person name="Birkbeck T.H."/>
            <person name="Nilsen H.K."/>
        </authorList>
    </citation>
    <scope>NUCLEOTIDE SEQUENCE</scope>
    <source>
        <strain evidence="2">VIB1234</strain>
    </source>
</reference>
<organism evidence="2 3">
    <name type="scientific">Pasteurella atlantica</name>
    <dbReference type="NCBI Taxonomy" id="2827233"/>
    <lineage>
        <taxon>Bacteria</taxon>
        <taxon>Pseudomonadati</taxon>
        <taxon>Pseudomonadota</taxon>
        <taxon>Gammaproteobacteria</taxon>
        <taxon>Pasteurellales</taxon>
        <taxon>Pasteurellaceae</taxon>
        <taxon>Pasteurella</taxon>
    </lineage>
</organism>
<feature type="signal peptide" evidence="1">
    <location>
        <begin position="1"/>
        <end position="20"/>
    </location>
</feature>
<evidence type="ECO:0000256" key="1">
    <source>
        <dbReference type="SAM" id="SignalP"/>
    </source>
</evidence>
<accession>A0AAW8CM10</accession>
<feature type="chain" id="PRO_5043812832" description="GLPGLI family protein" evidence="1">
    <location>
        <begin position="21"/>
        <end position="142"/>
    </location>
</feature>
<gene>
    <name evidence="2" type="ORF">QJU78_00870</name>
</gene>
<dbReference type="EMBL" id="JASAYJ010000001">
    <property type="protein sequence ID" value="MDP8186336.1"/>
    <property type="molecule type" value="Genomic_DNA"/>
</dbReference>
<name>A0AAW8CM10_9PAST</name>
<sequence>MMKKYLIIIMTLIGMGEVFAQTKQDIYIASKRINESFAEDHSTEYIADFLQADSISIIIRHSLTNKKETLQLTADKKYDFFNKPQLFSTATRRKSEYFTVDDNCYQFFNEGISHNSWYLEKLCYINTPHKMQLSEIYILDGD</sequence>
<protein>
    <recommendedName>
        <fullName evidence="4">GLPGLI family protein</fullName>
    </recommendedName>
</protein>
<comment type="caution">
    <text evidence="2">The sequence shown here is derived from an EMBL/GenBank/DDBJ whole genome shotgun (WGS) entry which is preliminary data.</text>
</comment>
<evidence type="ECO:0000313" key="2">
    <source>
        <dbReference type="EMBL" id="MDP8186336.1"/>
    </source>
</evidence>